<name>A0AAE1JXL3_9FABA</name>
<dbReference type="Proteomes" id="UP001293593">
    <property type="component" value="Unassembled WGS sequence"/>
</dbReference>
<proteinExistence type="predicted"/>
<evidence type="ECO:0000313" key="2">
    <source>
        <dbReference type="Proteomes" id="UP001293593"/>
    </source>
</evidence>
<organism evidence="1 2">
    <name type="scientific">Acacia crassicarpa</name>
    <name type="common">northern wattle</name>
    <dbReference type="NCBI Taxonomy" id="499986"/>
    <lineage>
        <taxon>Eukaryota</taxon>
        <taxon>Viridiplantae</taxon>
        <taxon>Streptophyta</taxon>
        <taxon>Embryophyta</taxon>
        <taxon>Tracheophyta</taxon>
        <taxon>Spermatophyta</taxon>
        <taxon>Magnoliopsida</taxon>
        <taxon>eudicotyledons</taxon>
        <taxon>Gunneridae</taxon>
        <taxon>Pentapetalae</taxon>
        <taxon>rosids</taxon>
        <taxon>fabids</taxon>
        <taxon>Fabales</taxon>
        <taxon>Fabaceae</taxon>
        <taxon>Caesalpinioideae</taxon>
        <taxon>mimosoid clade</taxon>
        <taxon>Acacieae</taxon>
        <taxon>Acacia</taxon>
    </lineage>
</organism>
<protein>
    <submittedName>
        <fullName evidence="1">Uncharacterized protein</fullName>
    </submittedName>
</protein>
<accession>A0AAE1JXL3</accession>
<gene>
    <name evidence="1" type="ORF">QN277_018919</name>
</gene>
<evidence type="ECO:0000313" key="1">
    <source>
        <dbReference type="EMBL" id="KAK4275909.1"/>
    </source>
</evidence>
<reference evidence="1" key="1">
    <citation type="submission" date="2023-10" db="EMBL/GenBank/DDBJ databases">
        <title>Chromosome-level genome of the transformable northern wattle, Acacia crassicarpa.</title>
        <authorList>
            <person name="Massaro I."/>
            <person name="Sinha N.R."/>
            <person name="Poethig S."/>
            <person name="Leichty A.R."/>
        </authorList>
    </citation>
    <scope>NUCLEOTIDE SEQUENCE</scope>
    <source>
        <strain evidence="1">Acra3RX</strain>
        <tissue evidence="1">Leaf</tissue>
    </source>
</reference>
<dbReference type="EMBL" id="JAWXYG010000004">
    <property type="protein sequence ID" value="KAK4275909.1"/>
    <property type="molecule type" value="Genomic_DNA"/>
</dbReference>
<sequence length="12" mass="1349">MSFAQLCGMTYP</sequence>
<keyword evidence="2" id="KW-1185">Reference proteome</keyword>
<comment type="caution">
    <text evidence="1">The sequence shown here is derived from an EMBL/GenBank/DDBJ whole genome shotgun (WGS) entry which is preliminary data.</text>
</comment>